<dbReference type="Proteomes" id="UP000239997">
    <property type="component" value="Unassembled WGS sequence"/>
</dbReference>
<proteinExistence type="predicted"/>
<gene>
    <name evidence="1" type="ORF">LY02_02064</name>
</gene>
<accession>A0ABX5E2D4</accession>
<sequence length="269" mass="30818">MVFIDIMMKMESLSQKNYSKTLIVLLLILTGLLSQAQSCVCYQNHFLNDYKEADFIAQVTVTNVESDFRLENEDLIEFDTSIIFKGSESKSLFIQQEVGNSSDNSKCRLFLKPGDELIVFAQLVNGAIITTPCHRNSFIYKDDPKFLLENKNLIGTLNTLSLFNEQIEASSINCSSLENDTDVINKVGKLNLAESDAYFGLYNIKFTEDNSISYVGVISPFNKEIDKKIRIMLIKKEWEECALNENRELLVAYFYHPASTYRKEYLSTY</sequence>
<comment type="caution">
    <text evidence="1">The sequence shown here is derived from an EMBL/GenBank/DDBJ whole genome shotgun (WGS) entry which is preliminary data.</text>
</comment>
<evidence type="ECO:0000313" key="2">
    <source>
        <dbReference type="Proteomes" id="UP000239997"/>
    </source>
</evidence>
<dbReference type="EMBL" id="PVNA01000004">
    <property type="protein sequence ID" value="PRX13007.1"/>
    <property type="molecule type" value="Genomic_DNA"/>
</dbReference>
<keyword evidence="2" id="KW-1185">Reference proteome</keyword>
<organism evidence="1 2">
    <name type="scientific">Nonlabens ulvanivorans</name>
    <name type="common">Persicivirga ulvanivorans</name>
    <dbReference type="NCBI Taxonomy" id="906888"/>
    <lineage>
        <taxon>Bacteria</taxon>
        <taxon>Pseudomonadati</taxon>
        <taxon>Bacteroidota</taxon>
        <taxon>Flavobacteriia</taxon>
        <taxon>Flavobacteriales</taxon>
        <taxon>Flavobacteriaceae</taxon>
        <taxon>Nonlabens</taxon>
    </lineage>
</organism>
<reference evidence="1 2" key="1">
    <citation type="submission" date="2018-03" db="EMBL/GenBank/DDBJ databases">
        <title>Genomic Encyclopedia of Archaeal and Bacterial Type Strains, Phase II (KMG-II): from individual species to whole genera.</title>
        <authorList>
            <person name="Goeker M."/>
        </authorList>
    </citation>
    <scope>NUCLEOTIDE SEQUENCE [LARGE SCALE GENOMIC DNA]</scope>
    <source>
        <strain evidence="1 2">DSM 22727</strain>
    </source>
</reference>
<protein>
    <recommendedName>
        <fullName evidence="3">Tissue inhibitor of metalloproteinase</fullName>
    </recommendedName>
</protein>
<dbReference type="SUPFAM" id="SSF50242">
    <property type="entry name" value="TIMP-like"/>
    <property type="match status" value="1"/>
</dbReference>
<dbReference type="Gene3D" id="2.40.50.120">
    <property type="match status" value="1"/>
</dbReference>
<evidence type="ECO:0008006" key="3">
    <source>
        <dbReference type="Google" id="ProtNLM"/>
    </source>
</evidence>
<name>A0ABX5E2D4_NONUL</name>
<dbReference type="InterPro" id="IPR008993">
    <property type="entry name" value="TIMP-like_OB-fold"/>
</dbReference>
<evidence type="ECO:0000313" key="1">
    <source>
        <dbReference type="EMBL" id="PRX13007.1"/>
    </source>
</evidence>